<dbReference type="SUPFAM" id="SSF54791">
    <property type="entry name" value="Eukaryotic type KH-domain (KH-domain type I)"/>
    <property type="match status" value="1"/>
</dbReference>
<dbReference type="STRING" id="131310.A0A0N4ZX79"/>
<dbReference type="WBParaSite" id="PTRK_0001329300.1">
    <property type="protein sequence ID" value="PTRK_0001329300.1"/>
    <property type="gene ID" value="PTRK_0001329300"/>
</dbReference>
<keyword evidence="3" id="KW-0472">Membrane</keyword>
<evidence type="ECO:0000259" key="4">
    <source>
        <dbReference type="PROSITE" id="PS50304"/>
    </source>
</evidence>
<feature type="compositionally biased region" description="Polar residues" evidence="2">
    <location>
        <begin position="132"/>
        <end position="144"/>
    </location>
</feature>
<dbReference type="InterPro" id="IPR047367">
    <property type="entry name" value="Tudor_AKAP1"/>
</dbReference>
<dbReference type="SUPFAM" id="SSF63748">
    <property type="entry name" value="Tudor/PWWP/MBT"/>
    <property type="match status" value="1"/>
</dbReference>
<dbReference type="PROSITE" id="PS50084">
    <property type="entry name" value="KH_TYPE_1"/>
    <property type="match status" value="1"/>
</dbReference>
<dbReference type="CDD" id="cd22395">
    <property type="entry name" value="KH-I_AKAP1"/>
    <property type="match status" value="1"/>
</dbReference>
<keyword evidence="3" id="KW-0812">Transmembrane</keyword>
<dbReference type="Gene3D" id="2.40.50.90">
    <property type="match status" value="1"/>
</dbReference>
<keyword evidence="3" id="KW-1133">Transmembrane helix</keyword>
<feature type="region of interest" description="Disordered" evidence="2">
    <location>
        <begin position="120"/>
        <end position="144"/>
    </location>
</feature>
<dbReference type="SMART" id="SM00333">
    <property type="entry name" value="TUDOR"/>
    <property type="match status" value="1"/>
</dbReference>
<feature type="transmembrane region" description="Helical" evidence="3">
    <location>
        <begin position="249"/>
        <end position="268"/>
    </location>
</feature>
<dbReference type="InterPro" id="IPR004087">
    <property type="entry name" value="KH_dom"/>
</dbReference>
<dbReference type="CDD" id="cd20407">
    <property type="entry name" value="Tudor_AKAP1"/>
    <property type="match status" value="1"/>
</dbReference>
<dbReference type="InterPro" id="IPR004088">
    <property type="entry name" value="KH_dom_type_1"/>
</dbReference>
<dbReference type="InterPro" id="IPR035437">
    <property type="entry name" value="SNase_OB-fold_sf"/>
</dbReference>
<dbReference type="PANTHER" id="PTHR22948:SF65">
    <property type="entry name" value="A-KINASE ANCHORING PROTEIN 1"/>
    <property type="match status" value="1"/>
</dbReference>
<evidence type="ECO:0000256" key="1">
    <source>
        <dbReference type="PROSITE-ProRule" id="PRU00117"/>
    </source>
</evidence>
<dbReference type="InterPro" id="IPR002999">
    <property type="entry name" value="Tudor"/>
</dbReference>
<organism evidence="5 6">
    <name type="scientific">Parastrongyloides trichosuri</name>
    <name type="common">Possum-specific nematode worm</name>
    <dbReference type="NCBI Taxonomy" id="131310"/>
    <lineage>
        <taxon>Eukaryota</taxon>
        <taxon>Metazoa</taxon>
        <taxon>Ecdysozoa</taxon>
        <taxon>Nematoda</taxon>
        <taxon>Chromadorea</taxon>
        <taxon>Rhabditida</taxon>
        <taxon>Tylenchina</taxon>
        <taxon>Panagrolaimomorpha</taxon>
        <taxon>Strongyloidoidea</taxon>
        <taxon>Strongyloididae</taxon>
        <taxon>Parastrongyloides</taxon>
    </lineage>
</organism>
<dbReference type="GO" id="GO:0005739">
    <property type="term" value="C:mitochondrion"/>
    <property type="evidence" value="ECO:0007669"/>
    <property type="project" value="UniProtKB-ARBA"/>
</dbReference>
<reference evidence="6" key="1">
    <citation type="submission" date="2017-02" db="UniProtKB">
        <authorList>
            <consortium name="WormBaseParasite"/>
        </authorList>
    </citation>
    <scope>IDENTIFICATION</scope>
</reference>
<feature type="region of interest" description="Disordered" evidence="2">
    <location>
        <begin position="396"/>
        <end position="428"/>
    </location>
</feature>
<dbReference type="SMART" id="SM00322">
    <property type="entry name" value="KH"/>
    <property type="match status" value="1"/>
</dbReference>
<dbReference type="InterPro" id="IPR047368">
    <property type="entry name" value="KH-I_AKAP1"/>
</dbReference>
<dbReference type="Gene3D" id="2.30.30.140">
    <property type="match status" value="1"/>
</dbReference>
<name>A0A0N4ZX79_PARTI</name>
<keyword evidence="1" id="KW-0694">RNA-binding</keyword>
<dbReference type="InterPro" id="IPR050621">
    <property type="entry name" value="Tudor_domain_containing"/>
</dbReference>
<evidence type="ECO:0000313" key="5">
    <source>
        <dbReference type="Proteomes" id="UP000038045"/>
    </source>
</evidence>
<evidence type="ECO:0000256" key="2">
    <source>
        <dbReference type="SAM" id="MobiDB-lite"/>
    </source>
</evidence>
<feature type="compositionally biased region" description="Polar residues" evidence="2">
    <location>
        <begin position="396"/>
        <end position="407"/>
    </location>
</feature>
<accession>A0A0N4ZX79</accession>
<feature type="region of interest" description="Disordered" evidence="2">
    <location>
        <begin position="276"/>
        <end position="305"/>
    </location>
</feature>
<dbReference type="PANTHER" id="PTHR22948">
    <property type="entry name" value="TUDOR DOMAIN CONTAINING PROTEIN"/>
    <property type="match status" value="1"/>
</dbReference>
<keyword evidence="5" id="KW-1185">Reference proteome</keyword>
<dbReference type="Pfam" id="PF00013">
    <property type="entry name" value="KH_1"/>
    <property type="match status" value="1"/>
</dbReference>
<sequence>MAEATERMAMYSTIDYNSPSQSIPSMTGNFNTYGHVSDSSSPLSYASMSTSDPKTPNDNISVTKIEKAIARWRNKHDKHLQQYKQTATYYVNESRKDIQRHHFKYLEDMFRKHQEFSMMRPGESDSIRNKHNTPNYGWNNNSTSRRNYQNVSFNPPASSYYPPTVNNQDNFNPPAPPYYQQNVNSQDNFNSQQNYYNYSKPNMYINYQQPVVNYESMGPCDSQSVVIKFPFFKQKNIMPNLSDLASKRLITFVALSGISLSALIWLYLRQRKDKPDRRLSHNNERRKRECSENKNESSLHNDIKILSPTFQKSETPIPDNDMSKIDIIEDRCPKINNIQLNEEPSKVIPIDNLTNIVTSIGDWASLCDNNISQENSMPQKKDIQVLGEGDEKNCISTGVKSPSSIHSENSDDLGSADSGRASSGETYSVQPTFTEVPNFPMYEFEIPHSLVGLIIGIKGQTIRELCERANVKMLIKKHHTFEKQKTHQVCTVEGKREHINKCLRMLRHRFPTTRFPDLNLSPIIPAPIPAQNTAPGTSPSMLILPFNVNCEAFVSSLVDAGHFFLQQPTHPTFTSLPTLNQYMNTIYSQQSGIPELPKPLTSGFLCAAPAHDGWARAITCIVFDEEDEVIIRYVDYGGYARVPRADLKQIRTDFMALPFQSCECYIAHVEPADGTTTWSHQANALFTENCLNKVIEVKVVGYNIKDEIPVVEIQFTDKKGHTLKFHELLLIKEYAKRSDPTKVRMEERKCDSSVGIQAV</sequence>
<dbReference type="PROSITE" id="PS50304">
    <property type="entry name" value="TUDOR"/>
    <property type="match status" value="1"/>
</dbReference>
<dbReference type="AlphaFoldDB" id="A0A0N4ZX79"/>
<proteinExistence type="predicted"/>
<dbReference type="Pfam" id="PF00567">
    <property type="entry name" value="TUDOR"/>
    <property type="match status" value="1"/>
</dbReference>
<dbReference type="InterPro" id="IPR036612">
    <property type="entry name" value="KH_dom_type_1_sf"/>
</dbReference>
<dbReference type="Gene3D" id="3.30.1370.10">
    <property type="entry name" value="K Homology domain, type 1"/>
    <property type="match status" value="1"/>
</dbReference>
<feature type="domain" description="Tudor" evidence="4">
    <location>
        <begin position="599"/>
        <end position="657"/>
    </location>
</feature>
<evidence type="ECO:0000313" key="6">
    <source>
        <dbReference type="WBParaSite" id="PTRK_0001329300.1"/>
    </source>
</evidence>
<evidence type="ECO:0000256" key="3">
    <source>
        <dbReference type="SAM" id="Phobius"/>
    </source>
</evidence>
<protein>
    <submittedName>
        <fullName evidence="6">Tudor domain-containing protein</fullName>
    </submittedName>
</protein>
<dbReference type="GO" id="GO:0003723">
    <property type="term" value="F:RNA binding"/>
    <property type="evidence" value="ECO:0007669"/>
    <property type="project" value="UniProtKB-UniRule"/>
</dbReference>
<dbReference type="Proteomes" id="UP000038045">
    <property type="component" value="Unplaced"/>
</dbReference>
<feature type="compositionally biased region" description="Basic and acidic residues" evidence="2">
    <location>
        <begin position="276"/>
        <end position="303"/>
    </location>
</feature>